<feature type="domain" description="DRTGG" evidence="1">
    <location>
        <begin position="5"/>
        <end position="96"/>
    </location>
</feature>
<proteinExistence type="predicted"/>
<evidence type="ECO:0000313" key="3">
    <source>
        <dbReference type="Proteomes" id="UP000199230"/>
    </source>
</evidence>
<dbReference type="SUPFAM" id="SSF75138">
    <property type="entry name" value="HprK N-terminal domain-like"/>
    <property type="match status" value="1"/>
</dbReference>
<dbReference type="Gene3D" id="3.40.1390.20">
    <property type="entry name" value="HprK N-terminal domain-like"/>
    <property type="match status" value="1"/>
</dbReference>
<sequence length="118" mass="13233">MKLSEIQRLLDAEVLSGHEFLDREVTNAFAADLMSDVLAFVDDKTLLLTGLTNPHTIRTAEMMDIHSIVFVRGKKPDEETLKMAEENQVVTMTTKNIMFVASGVLYQEGLRGAKIIHK</sequence>
<protein>
    <submittedName>
        <fullName evidence="2">DRTGG domain-containing protein</fullName>
    </submittedName>
</protein>
<accession>A0A1H3NAL0</accession>
<gene>
    <name evidence="2" type="ORF">SAMN05192546_10532</name>
</gene>
<organism evidence="2 3">
    <name type="scientific">Tindallia californiensis</name>
    <dbReference type="NCBI Taxonomy" id="159292"/>
    <lineage>
        <taxon>Bacteria</taxon>
        <taxon>Bacillati</taxon>
        <taxon>Bacillota</taxon>
        <taxon>Clostridia</taxon>
        <taxon>Peptostreptococcales</taxon>
        <taxon>Tindalliaceae</taxon>
        <taxon>Tindallia</taxon>
    </lineage>
</organism>
<dbReference type="InterPro" id="IPR010766">
    <property type="entry name" value="DRTGG"/>
</dbReference>
<name>A0A1H3NAL0_9FIRM</name>
<keyword evidence="3" id="KW-1185">Reference proteome</keyword>
<dbReference type="STRING" id="159292.SAMN05192546_10532"/>
<dbReference type="InterPro" id="IPR028979">
    <property type="entry name" value="Ser_kin/Pase_Hpr-like_N_sf"/>
</dbReference>
<evidence type="ECO:0000313" key="2">
    <source>
        <dbReference type="EMBL" id="SDY85888.1"/>
    </source>
</evidence>
<dbReference type="EMBL" id="FNPV01000005">
    <property type="protein sequence ID" value="SDY85888.1"/>
    <property type="molecule type" value="Genomic_DNA"/>
</dbReference>
<dbReference type="RefSeq" id="WP_093313014.1">
    <property type="nucleotide sequence ID" value="NZ_FNPV01000005.1"/>
</dbReference>
<reference evidence="2 3" key="1">
    <citation type="submission" date="2016-10" db="EMBL/GenBank/DDBJ databases">
        <authorList>
            <person name="de Groot N.N."/>
        </authorList>
    </citation>
    <scope>NUCLEOTIDE SEQUENCE [LARGE SCALE GENOMIC DNA]</scope>
    <source>
        <strain evidence="2 3">APO</strain>
    </source>
</reference>
<evidence type="ECO:0000259" key="1">
    <source>
        <dbReference type="Pfam" id="PF07085"/>
    </source>
</evidence>
<dbReference type="Pfam" id="PF07085">
    <property type="entry name" value="DRTGG"/>
    <property type="match status" value="1"/>
</dbReference>
<dbReference type="AlphaFoldDB" id="A0A1H3NAL0"/>
<dbReference type="OrthoDB" id="9800390at2"/>
<dbReference type="Proteomes" id="UP000199230">
    <property type="component" value="Unassembled WGS sequence"/>
</dbReference>